<keyword evidence="1" id="KW-1133">Transmembrane helix</keyword>
<evidence type="ECO:0000313" key="4">
    <source>
        <dbReference type="Proteomes" id="UP000324326"/>
    </source>
</evidence>
<dbReference type="Proteomes" id="UP000324326">
    <property type="component" value="Unassembled WGS sequence"/>
</dbReference>
<reference evidence="3 4" key="1">
    <citation type="submission" date="2018-08" db="EMBL/GenBank/DDBJ databases">
        <title>Bacillus phenotypic plasticity.</title>
        <authorList>
            <person name="Hurtado E."/>
        </authorList>
    </citation>
    <scope>NUCLEOTIDE SEQUENCE [LARGE SCALE GENOMIC DNA]</scope>
    <source>
        <strain evidence="3 4">427</strain>
    </source>
</reference>
<feature type="chain" id="PRO_5039718245" evidence="2">
    <location>
        <begin position="25"/>
        <end position="102"/>
    </location>
</feature>
<sequence length="102" mass="11425">MKKQHRLLFSAIILLILCSAACYALYQHVAREAEQKGGAVLRQPAGSMDKRAVEKHLRGELLASFAFLCFFEIAAAFLTPSFPDRISNSSIDKHLFLFAVIR</sequence>
<dbReference type="RefSeq" id="WP_148957847.1">
    <property type="nucleotide sequence ID" value="NZ_QSND01000002.1"/>
</dbReference>
<feature type="transmembrane region" description="Helical" evidence="1">
    <location>
        <begin position="61"/>
        <end position="79"/>
    </location>
</feature>
<evidence type="ECO:0000256" key="2">
    <source>
        <dbReference type="SAM" id="SignalP"/>
    </source>
</evidence>
<accession>A0A5M8RXK1</accession>
<keyword evidence="1" id="KW-0812">Transmembrane</keyword>
<dbReference type="AlphaFoldDB" id="A0A5M8RXK1"/>
<comment type="caution">
    <text evidence="3">The sequence shown here is derived from an EMBL/GenBank/DDBJ whole genome shotgun (WGS) entry which is preliminary data.</text>
</comment>
<keyword evidence="1" id="KW-0472">Membrane</keyword>
<feature type="signal peptide" evidence="2">
    <location>
        <begin position="1"/>
        <end position="24"/>
    </location>
</feature>
<evidence type="ECO:0000313" key="3">
    <source>
        <dbReference type="EMBL" id="KAA6452023.1"/>
    </source>
</evidence>
<name>A0A5M8RXK1_9BACI</name>
<organism evidence="3 4">
    <name type="scientific">Bacillus swezeyi</name>
    <dbReference type="NCBI Taxonomy" id="1925020"/>
    <lineage>
        <taxon>Bacteria</taxon>
        <taxon>Bacillati</taxon>
        <taxon>Bacillota</taxon>
        <taxon>Bacilli</taxon>
        <taxon>Bacillales</taxon>
        <taxon>Bacillaceae</taxon>
        <taxon>Bacillus</taxon>
    </lineage>
</organism>
<dbReference type="EMBL" id="QSND01000002">
    <property type="protein sequence ID" value="KAA6452023.1"/>
    <property type="molecule type" value="Genomic_DNA"/>
</dbReference>
<gene>
    <name evidence="3" type="ORF">DX927_15100</name>
</gene>
<keyword evidence="2" id="KW-0732">Signal</keyword>
<proteinExistence type="predicted"/>
<protein>
    <submittedName>
        <fullName evidence="3">Uncharacterized protein</fullName>
    </submittedName>
</protein>
<evidence type="ECO:0000256" key="1">
    <source>
        <dbReference type="SAM" id="Phobius"/>
    </source>
</evidence>